<keyword evidence="1" id="KW-0812">Transmembrane</keyword>
<dbReference type="OrthoDB" id="9972196at2759"/>
<keyword evidence="3" id="KW-1185">Reference proteome</keyword>
<dbReference type="EMBL" id="ML178831">
    <property type="protein sequence ID" value="TFK99960.1"/>
    <property type="molecule type" value="Genomic_DNA"/>
</dbReference>
<evidence type="ECO:0000313" key="3">
    <source>
        <dbReference type="Proteomes" id="UP000305067"/>
    </source>
</evidence>
<evidence type="ECO:0000256" key="1">
    <source>
        <dbReference type="SAM" id="Phobius"/>
    </source>
</evidence>
<organism evidence="2 3">
    <name type="scientific">Pterulicium gracile</name>
    <dbReference type="NCBI Taxonomy" id="1884261"/>
    <lineage>
        <taxon>Eukaryota</taxon>
        <taxon>Fungi</taxon>
        <taxon>Dikarya</taxon>
        <taxon>Basidiomycota</taxon>
        <taxon>Agaricomycotina</taxon>
        <taxon>Agaricomycetes</taxon>
        <taxon>Agaricomycetidae</taxon>
        <taxon>Agaricales</taxon>
        <taxon>Pleurotineae</taxon>
        <taxon>Pterulaceae</taxon>
        <taxon>Pterulicium</taxon>
    </lineage>
</organism>
<proteinExistence type="predicted"/>
<evidence type="ECO:0000313" key="2">
    <source>
        <dbReference type="EMBL" id="TFK99960.1"/>
    </source>
</evidence>
<name>A0A5C3QHJ8_9AGAR</name>
<sequence length="173" mass="19305">MCLFLFLWESPASTRFTFSSSSFLVVFSMLTFFFALFPSSLFSCFSLFSSFLLFFSFALFSSFLFSSFLFSSFFLFSLFSLLSSSASLSSPSFSPSSLASVPSLTSTHSLEWCRWAGIKHVFYWDPVAGEFACVKASTIDMGGGGDGYTTSDKKVILGQIRFALFCSSQRHWN</sequence>
<protein>
    <submittedName>
        <fullName evidence="2">Uncharacterized protein</fullName>
    </submittedName>
</protein>
<feature type="transmembrane region" description="Helical" evidence="1">
    <location>
        <begin position="16"/>
        <end position="37"/>
    </location>
</feature>
<keyword evidence="1" id="KW-0472">Membrane</keyword>
<dbReference type="AlphaFoldDB" id="A0A5C3QHJ8"/>
<accession>A0A5C3QHJ8</accession>
<dbReference type="Proteomes" id="UP000305067">
    <property type="component" value="Unassembled WGS sequence"/>
</dbReference>
<reference evidence="2 3" key="1">
    <citation type="journal article" date="2019" name="Nat. Ecol. Evol.">
        <title>Megaphylogeny resolves global patterns of mushroom evolution.</title>
        <authorList>
            <person name="Varga T."/>
            <person name="Krizsan K."/>
            <person name="Foldi C."/>
            <person name="Dima B."/>
            <person name="Sanchez-Garcia M."/>
            <person name="Sanchez-Ramirez S."/>
            <person name="Szollosi G.J."/>
            <person name="Szarkandi J.G."/>
            <person name="Papp V."/>
            <person name="Albert L."/>
            <person name="Andreopoulos W."/>
            <person name="Angelini C."/>
            <person name="Antonin V."/>
            <person name="Barry K.W."/>
            <person name="Bougher N.L."/>
            <person name="Buchanan P."/>
            <person name="Buyck B."/>
            <person name="Bense V."/>
            <person name="Catcheside P."/>
            <person name="Chovatia M."/>
            <person name="Cooper J."/>
            <person name="Damon W."/>
            <person name="Desjardin D."/>
            <person name="Finy P."/>
            <person name="Geml J."/>
            <person name="Haridas S."/>
            <person name="Hughes K."/>
            <person name="Justo A."/>
            <person name="Karasinski D."/>
            <person name="Kautmanova I."/>
            <person name="Kiss B."/>
            <person name="Kocsube S."/>
            <person name="Kotiranta H."/>
            <person name="LaButti K.M."/>
            <person name="Lechner B.E."/>
            <person name="Liimatainen K."/>
            <person name="Lipzen A."/>
            <person name="Lukacs Z."/>
            <person name="Mihaltcheva S."/>
            <person name="Morgado L.N."/>
            <person name="Niskanen T."/>
            <person name="Noordeloos M.E."/>
            <person name="Ohm R.A."/>
            <person name="Ortiz-Santana B."/>
            <person name="Ovrebo C."/>
            <person name="Racz N."/>
            <person name="Riley R."/>
            <person name="Savchenko A."/>
            <person name="Shiryaev A."/>
            <person name="Soop K."/>
            <person name="Spirin V."/>
            <person name="Szebenyi C."/>
            <person name="Tomsovsky M."/>
            <person name="Tulloss R.E."/>
            <person name="Uehling J."/>
            <person name="Grigoriev I.V."/>
            <person name="Vagvolgyi C."/>
            <person name="Papp T."/>
            <person name="Martin F.M."/>
            <person name="Miettinen O."/>
            <person name="Hibbett D.S."/>
            <person name="Nagy L.G."/>
        </authorList>
    </citation>
    <scope>NUCLEOTIDE SEQUENCE [LARGE SCALE GENOMIC DNA]</scope>
    <source>
        <strain evidence="2 3">CBS 309.79</strain>
    </source>
</reference>
<feature type="transmembrane region" description="Helical" evidence="1">
    <location>
        <begin position="44"/>
        <end position="63"/>
    </location>
</feature>
<gene>
    <name evidence="2" type="ORF">BDV98DRAFT_129459</name>
</gene>
<keyword evidence="1" id="KW-1133">Transmembrane helix</keyword>